<organism evidence="1">
    <name type="scientific">Bacillus phage KoopaTroopa</name>
    <dbReference type="NCBI Taxonomy" id="3234046"/>
    <lineage>
        <taxon>Viruses</taxon>
        <taxon>Duplodnaviria</taxon>
        <taxon>Heunggongvirae</taxon>
        <taxon>Uroviricota</taxon>
        <taxon>Caudoviricetes</taxon>
    </lineage>
</organism>
<sequence length="176" mass="19222">MADKIYVTRKDILLSGYNGNLESVIVHNAGGTAVEIQNGLFVTLGDLMAVPNPREVHKATLTKAGDHKEEIYFIHNSEVMYDEKKYKLEDFRIPAGKVARAYALATGDIITLTADYFGTAPVVGDKLVAGANGLLVKPDGTTVKVEEAKIVFKVIEDSGYELHQKAKAFALKIVRN</sequence>
<name>A0AB39C747_9CAUD</name>
<dbReference type="EMBL" id="PP965177">
    <property type="protein sequence ID" value="XDJ02396.1"/>
    <property type="molecule type" value="Genomic_DNA"/>
</dbReference>
<proteinExistence type="predicted"/>
<protein>
    <submittedName>
        <fullName evidence="1">Uncharacterized protein</fullName>
    </submittedName>
</protein>
<reference evidence="1" key="1">
    <citation type="submission" date="2024-06" db="EMBL/GenBank/DDBJ databases">
        <authorList>
            <person name="Lee H."/>
            <person name="Agrawal S."/>
        </authorList>
    </citation>
    <scope>NUCLEOTIDE SEQUENCE</scope>
</reference>
<evidence type="ECO:0000313" key="1">
    <source>
        <dbReference type="EMBL" id="XDJ02396.1"/>
    </source>
</evidence>
<accession>A0AB39C747</accession>